<dbReference type="EMBL" id="LGRX02009442">
    <property type="protein sequence ID" value="KAK3271682.1"/>
    <property type="molecule type" value="Genomic_DNA"/>
</dbReference>
<evidence type="ECO:0000256" key="1">
    <source>
        <dbReference type="SAM" id="MobiDB-lite"/>
    </source>
</evidence>
<feature type="compositionally biased region" description="Acidic residues" evidence="1">
    <location>
        <begin position="257"/>
        <end position="295"/>
    </location>
</feature>
<feature type="region of interest" description="Disordered" evidence="1">
    <location>
        <begin position="1"/>
        <end position="28"/>
    </location>
</feature>
<protein>
    <recommendedName>
        <fullName evidence="4">Sfi1 spindle body domain-containing protein</fullName>
    </recommendedName>
</protein>
<dbReference type="AlphaFoldDB" id="A0AAE0L4M5"/>
<reference evidence="2 3" key="1">
    <citation type="journal article" date="2015" name="Genome Biol. Evol.">
        <title>Comparative Genomics of a Bacterivorous Green Alga Reveals Evolutionary Causalities and Consequences of Phago-Mixotrophic Mode of Nutrition.</title>
        <authorList>
            <person name="Burns J.A."/>
            <person name="Paasch A."/>
            <person name="Narechania A."/>
            <person name="Kim E."/>
        </authorList>
    </citation>
    <scope>NUCLEOTIDE SEQUENCE [LARGE SCALE GENOMIC DNA]</scope>
    <source>
        <strain evidence="2 3">PLY_AMNH</strain>
    </source>
</reference>
<sequence length="845" mass="99851">MAQDVMGPAHTLMPGGQRSGSRRAGPHTLPRGATVQWLKTCWALRNDASPFAATHVTLRKQAAACTASLGASTESEGCTPSETYLRKLFRNAMSGWLQLVGFLDSERKDLLKEHFLRCDARLLVQAFIGWAEVTTENEMLRSDFHTYCQPMRRMLVLMPVLRTWQLNVRFINNVRHYAKTWREYRRPFVELEPSFSVETEDAETQTDSEPTIADDERRLEELKQRVASSTSKKEKKKRRSSTFKPGPTPSSPKELMDLMEDAPYVEEEQWESDELDDGEDAEDGAEGGPEEEEGGSMDPEVMLQTMKEMEQIIKDQASRQAEQAMKIEQQFHEQRRSMICIAEDSKRAHRENIMARTLQRMRNRLMLMMFEAWDGYSHGMYVQRKRLEHYVNLISDRNLKSRWNAWEDFLRYEKSKRQFIQANRRKNLRRWLARNFIQWAEVTFSDLAKSARRMMQVKKKLQQIRKRLVLNFWLGIISVAKQMRTVGRRIHRRKLRLITKEWYAVMLEEKRENMLRAMQATLRKMLDAWRMRSANGKPQRLHMLQYSKRCCFRKWSGAVKQRRARQQKHAAILVKLTGYSMRRSFQMLVDYLQSKATSRLLHDARVAQMHGRLHDRRLRRSFLFWRELFGLMMKRHAEERRAVTHRKKLLRCKALSALQHHKSKRVRRKWQVAYIGTRMAWRMTKASMQHWMVYHKVLKTRKFKAQKMKIFLRRRRLDLFLTAWSHLSRTITLRSYRRALTREPTPSSPFRPAASRSRISSIAEIRASREEVLGTLSTVRKSTPLWIRLSILLKKIQRFIRKKRCILWVGQHQFKAPDGLAAHRSYERSIHVSSAVARGGKDLSS</sequence>
<name>A0AAE0L4M5_9CHLO</name>
<keyword evidence="3" id="KW-1185">Reference proteome</keyword>
<comment type="caution">
    <text evidence="2">The sequence shown here is derived from an EMBL/GenBank/DDBJ whole genome shotgun (WGS) entry which is preliminary data.</text>
</comment>
<feature type="region of interest" description="Disordered" evidence="1">
    <location>
        <begin position="196"/>
        <end position="297"/>
    </location>
</feature>
<organism evidence="2 3">
    <name type="scientific">Cymbomonas tetramitiformis</name>
    <dbReference type="NCBI Taxonomy" id="36881"/>
    <lineage>
        <taxon>Eukaryota</taxon>
        <taxon>Viridiplantae</taxon>
        <taxon>Chlorophyta</taxon>
        <taxon>Pyramimonadophyceae</taxon>
        <taxon>Pyramimonadales</taxon>
        <taxon>Pyramimonadaceae</taxon>
        <taxon>Cymbomonas</taxon>
    </lineage>
</organism>
<accession>A0AAE0L4M5</accession>
<dbReference type="Proteomes" id="UP001190700">
    <property type="component" value="Unassembled WGS sequence"/>
</dbReference>
<proteinExistence type="predicted"/>
<evidence type="ECO:0000313" key="3">
    <source>
        <dbReference type="Proteomes" id="UP001190700"/>
    </source>
</evidence>
<gene>
    <name evidence="2" type="ORF">CYMTET_19984</name>
</gene>
<evidence type="ECO:0000313" key="2">
    <source>
        <dbReference type="EMBL" id="KAK3271682.1"/>
    </source>
</evidence>
<evidence type="ECO:0008006" key="4">
    <source>
        <dbReference type="Google" id="ProtNLM"/>
    </source>
</evidence>
<feature type="compositionally biased region" description="Basic and acidic residues" evidence="1">
    <location>
        <begin position="214"/>
        <end position="224"/>
    </location>
</feature>